<dbReference type="AlphaFoldDB" id="A0A317KVD8"/>
<accession>A0A317KVD8</accession>
<feature type="transmembrane region" description="Helical" evidence="1">
    <location>
        <begin position="41"/>
        <end position="61"/>
    </location>
</feature>
<protein>
    <submittedName>
        <fullName evidence="2">Uncharacterized protein</fullName>
    </submittedName>
</protein>
<keyword evidence="3" id="KW-1185">Reference proteome</keyword>
<organism evidence="2 3">
    <name type="scientific">Gracilibacillus dipsosauri</name>
    <dbReference type="NCBI Taxonomy" id="178340"/>
    <lineage>
        <taxon>Bacteria</taxon>
        <taxon>Bacillati</taxon>
        <taxon>Bacillota</taxon>
        <taxon>Bacilli</taxon>
        <taxon>Bacillales</taxon>
        <taxon>Bacillaceae</taxon>
        <taxon>Gracilibacillus</taxon>
    </lineage>
</organism>
<evidence type="ECO:0000256" key="1">
    <source>
        <dbReference type="SAM" id="Phobius"/>
    </source>
</evidence>
<dbReference type="EMBL" id="QGTD01000015">
    <property type="protein sequence ID" value="PWU67395.1"/>
    <property type="molecule type" value="Genomic_DNA"/>
</dbReference>
<reference evidence="2 3" key="1">
    <citation type="submission" date="2018-05" db="EMBL/GenBank/DDBJ databases">
        <title>Genomic analysis of Gracilibacillus dipsosauri DD1 reveals novel features of a salt-tolerant amylase.</title>
        <authorList>
            <person name="Deutch C.E."/>
            <person name="Yang S."/>
        </authorList>
    </citation>
    <scope>NUCLEOTIDE SEQUENCE [LARGE SCALE GENOMIC DNA]</scope>
    <source>
        <strain evidence="2 3">DD1</strain>
    </source>
</reference>
<comment type="caution">
    <text evidence="2">The sequence shown here is derived from an EMBL/GenBank/DDBJ whole genome shotgun (WGS) entry which is preliminary data.</text>
</comment>
<dbReference type="Proteomes" id="UP000245624">
    <property type="component" value="Unassembled WGS sequence"/>
</dbReference>
<name>A0A317KVD8_9BACI</name>
<feature type="transmembrane region" description="Helical" evidence="1">
    <location>
        <begin position="7"/>
        <end position="29"/>
    </location>
</feature>
<keyword evidence="1" id="KW-0472">Membrane</keyword>
<proteinExistence type="predicted"/>
<keyword evidence="1" id="KW-1133">Transmembrane helix</keyword>
<sequence>MKALNLSLLLIMMSFFLYAIIEFFMALTINKPPVGNLSSSMNKAILSFIISVFLLDVWLLIKERPKVKIKWKLIK</sequence>
<evidence type="ECO:0000313" key="2">
    <source>
        <dbReference type="EMBL" id="PWU67395.1"/>
    </source>
</evidence>
<keyword evidence="1" id="KW-0812">Transmembrane</keyword>
<gene>
    <name evidence="2" type="ORF">DLJ74_15810</name>
</gene>
<evidence type="ECO:0000313" key="3">
    <source>
        <dbReference type="Proteomes" id="UP000245624"/>
    </source>
</evidence>